<evidence type="ECO:0000313" key="2">
    <source>
        <dbReference type="Proteomes" id="UP000424527"/>
    </source>
</evidence>
<dbReference type="Pfam" id="PF03321">
    <property type="entry name" value="GH3"/>
    <property type="match status" value="2"/>
</dbReference>
<dbReference type="InterPro" id="IPR004993">
    <property type="entry name" value="GH3"/>
</dbReference>
<evidence type="ECO:0000313" key="1">
    <source>
        <dbReference type="EMBL" id="KAE8284083.1"/>
    </source>
</evidence>
<dbReference type="EMBL" id="REGW02000017">
    <property type="protein sequence ID" value="KAE8284083.1"/>
    <property type="molecule type" value="Genomic_DNA"/>
</dbReference>
<keyword evidence="2" id="KW-1185">Reference proteome</keyword>
<organism evidence="1 2">
    <name type="scientific">Larimichthys crocea</name>
    <name type="common">Large yellow croaker</name>
    <name type="synonym">Pseudosciaena crocea</name>
    <dbReference type="NCBI Taxonomy" id="215358"/>
    <lineage>
        <taxon>Eukaryota</taxon>
        <taxon>Metazoa</taxon>
        <taxon>Chordata</taxon>
        <taxon>Craniata</taxon>
        <taxon>Vertebrata</taxon>
        <taxon>Euteleostomi</taxon>
        <taxon>Actinopterygii</taxon>
        <taxon>Neopterygii</taxon>
        <taxon>Teleostei</taxon>
        <taxon>Neoteleostei</taxon>
        <taxon>Acanthomorphata</taxon>
        <taxon>Eupercaria</taxon>
        <taxon>Sciaenidae</taxon>
        <taxon>Larimichthys</taxon>
    </lineage>
</organism>
<dbReference type="GO" id="GO:0016881">
    <property type="term" value="F:acid-amino acid ligase activity"/>
    <property type="evidence" value="ECO:0007669"/>
    <property type="project" value="TreeGrafter"/>
</dbReference>
<gene>
    <name evidence="1" type="ORF">D5F01_LYC17410</name>
</gene>
<accession>A0A6G0HYD9</accession>
<name>A0A6G0HYD9_LARCR</name>
<dbReference type="PANTHER" id="PTHR31901:SF9">
    <property type="entry name" value="GH3 DOMAIN-CONTAINING PROTEIN"/>
    <property type="match status" value="1"/>
</dbReference>
<evidence type="ECO:0008006" key="3">
    <source>
        <dbReference type="Google" id="ProtNLM"/>
    </source>
</evidence>
<dbReference type="PANTHER" id="PTHR31901">
    <property type="entry name" value="GH3 DOMAIN-CONTAINING PROTEIN"/>
    <property type="match status" value="1"/>
</dbReference>
<dbReference type="AlphaFoldDB" id="A0A6G0HYD9"/>
<sequence length="364" mass="40505">MAVRWVRVAVPLCVVVLSVVVSIIGPKQVMPPPLPAALGVCSLVGVTLLWRDISSKMKGENRTVSGLVGQYLAVKGLGWLGRRQRRKLEADTVNVKRAQEETLLRRMRKNANTCYGRRYDFSSIKDSGDFRARHPITTYEHYREFIRRIAAGEEKVIIAEKPLILAMTSGTSGPSTMLLSTSDTNTEFFLQGVTSEAGIPIGPNSSTPASSRHMLNLYTTPAPAFEVSSEKDTLYLHLLFALKDPSVGTLESNFASTVFYAFSALQDRWQELVEDIERGKVSSALVLEPKVRSRLEALMKPDPVRAAQLRAHFQDGFSGIAKRLWPHLHLVLAVDSGSNQIYGEMLRENYCQGVPFYSPFYACH</sequence>
<comment type="caution">
    <text evidence="1">The sequence shown here is derived from an EMBL/GenBank/DDBJ whole genome shotgun (WGS) entry which is preliminary data.</text>
</comment>
<dbReference type="Proteomes" id="UP000424527">
    <property type="component" value="Unassembled WGS sequence"/>
</dbReference>
<reference evidence="1 2" key="1">
    <citation type="submission" date="2019-07" db="EMBL/GenBank/DDBJ databases">
        <title>Chromosome genome assembly for large yellow croaker.</title>
        <authorList>
            <person name="Xiao S."/>
        </authorList>
    </citation>
    <scope>NUCLEOTIDE SEQUENCE [LARGE SCALE GENOMIC DNA]</scope>
    <source>
        <strain evidence="1">JMULYC20181020</strain>
        <tissue evidence="1">Muscle</tissue>
    </source>
</reference>
<dbReference type="GO" id="GO:0005737">
    <property type="term" value="C:cytoplasm"/>
    <property type="evidence" value="ECO:0007669"/>
    <property type="project" value="TreeGrafter"/>
</dbReference>
<protein>
    <recommendedName>
        <fullName evidence="3">GH3 domain-containing protein</fullName>
    </recommendedName>
</protein>
<proteinExistence type="predicted"/>